<dbReference type="Proteomes" id="UP000703269">
    <property type="component" value="Unassembled WGS sequence"/>
</dbReference>
<dbReference type="InterPro" id="IPR000719">
    <property type="entry name" value="Prot_kinase_dom"/>
</dbReference>
<evidence type="ECO:0000256" key="1">
    <source>
        <dbReference type="ARBA" id="ARBA00012444"/>
    </source>
</evidence>
<gene>
    <name evidence="12" type="ORF">PsYK624_031600</name>
</gene>
<evidence type="ECO:0000256" key="5">
    <source>
        <dbReference type="ARBA" id="ARBA00022777"/>
    </source>
</evidence>
<comment type="caution">
    <text evidence="12">The sequence shown here is derived from an EMBL/GenBank/DDBJ whole genome shotgun (WGS) entry which is preliminary data.</text>
</comment>
<dbReference type="EC" id="2.7.11.11" evidence="1"/>
<dbReference type="Pfam" id="PF00069">
    <property type="entry name" value="Pkinase"/>
    <property type="match status" value="1"/>
</dbReference>
<comment type="catalytic activity">
    <reaction evidence="7">
        <text>L-threonyl-[protein] + ATP = O-phospho-L-threonyl-[protein] + ADP + H(+)</text>
        <dbReference type="Rhea" id="RHEA:46608"/>
        <dbReference type="Rhea" id="RHEA-COMP:11060"/>
        <dbReference type="Rhea" id="RHEA-COMP:11605"/>
        <dbReference type="ChEBI" id="CHEBI:15378"/>
        <dbReference type="ChEBI" id="CHEBI:30013"/>
        <dbReference type="ChEBI" id="CHEBI:30616"/>
        <dbReference type="ChEBI" id="CHEBI:61977"/>
        <dbReference type="ChEBI" id="CHEBI:456216"/>
        <dbReference type="EC" id="2.7.11.11"/>
    </reaction>
</comment>
<organism evidence="12 13">
    <name type="scientific">Phanerochaete sordida</name>
    <dbReference type="NCBI Taxonomy" id="48140"/>
    <lineage>
        <taxon>Eukaryota</taxon>
        <taxon>Fungi</taxon>
        <taxon>Dikarya</taxon>
        <taxon>Basidiomycota</taxon>
        <taxon>Agaricomycotina</taxon>
        <taxon>Agaricomycetes</taxon>
        <taxon>Polyporales</taxon>
        <taxon>Phanerochaetaceae</taxon>
        <taxon>Phanerochaete</taxon>
    </lineage>
</organism>
<keyword evidence="2" id="KW-0723">Serine/threonine-protein kinase</keyword>
<dbReference type="InterPro" id="IPR017441">
    <property type="entry name" value="Protein_kinase_ATP_BS"/>
</dbReference>
<feature type="domain" description="Protein kinase" evidence="11">
    <location>
        <begin position="122"/>
        <end position="423"/>
    </location>
</feature>
<dbReference type="InterPro" id="IPR008271">
    <property type="entry name" value="Ser/Thr_kinase_AS"/>
</dbReference>
<evidence type="ECO:0000313" key="13">
    <source>
        <dbReference type="Proteomes" id="UP000703269"/>
    </source>
</evidence>
<dbReference type="PROSITE" id="PS50011">
    <property type="entry name" value="PROTEIN_KINASE_DOM"/>
    <property type="match status" value="1"/>
</dbReference>
<dbReference type="OrthoDB" id="10252171at2759"/>
<keyword evidence="6 9" id="KW-0067">ATP-binding</keyword>
<keyword evidence="3" id="KW-0808">Transferase</keyword>
<dbReference type="InterPro" id="IPR011009">
    <property type="entry name" value="Kinase-like_dom_sf"/>
</dbReference>
<dbReference type="PROSITE" id="PS00107">
    <property type="entry name" value="PROTEIN_KINASE_ATP"/>
    <property type="match status" value="1"/>
</dbReference>
<protein>
    <recommendedName>
        <fullName evidence="1">cAMP-dependent protein kinase</fullName>
        <ecNumber evidence="1">2.7.11.11</ecNumber>
    </recommendedName>
</protein>
<evidence type="ECO:0000256" key="4">
    <source>
        <dbReference type="ARBA" id="ARBA00022741"/>
    </source>
</evidence>
<keyword evidence="5 12" id="KW-0418">Kinase</keyword>
<feature type="region of interest" description="Disordered" evidence="10">
    <location>
        <begin position="765"/>
        <end position="882"/>
    </location>
</feature>
<dbReference type="SUPFAM" id="SSF56112">
    <property type="entry name" value="Protein kinase-like (PK-like)"/>
    <property type="match status" value="1"/>
</dbReference>
<feature type="compositionally biased region" description="Low complexity" evidence="10">
    <location>
        <begin position="1132"/>
        <end position="1147"/>
    </location>
</feature>
<accession>A0A9P3G2T9</accession>
<dbReference type="GO" id="GO:0005524">
    <property type="term" value="F:ATP binding"/>
    <property type="evidence" value="ECO:0007669"/>
    <property type="project" value="UniProtKB-UniRule"/>
</dbReference>
<feature type="compositionally biased region" description="Low complexity" evidence="10">
    <location>
        <begin position="1159"/>
        <end position="1169"/>
    </location>
</feature>
<evidence type="ECO:0000256" key="6">
    <source>
        <dbReference type="ARBA" id="ARBA00022840"/>
    </source>
</evidence>
<proteinExistence type="predicted"/>
<name>A0A9P3G2T9_9APHY</name>
<evidence type="ECO:0000313" key="12">
    <source>
        <dbReference type="EMBL" id="GJE87077.1"/>
    </source>
</evidence>
<dbReference type="PROSITE" id="PS00108">
    <property type="entry name" value="PROTEIN_KINASE_ST"/>
    <property type="match status" value="1"/>
</dbReference>
<evidence type="ECO:0000256" key="3">
    <source>
        <dbReference type="ARBA" id="ARBA00022679"/>
    </source>
</evidence>
<reference evidence="12 13" key="1">
    <citation type="submission" date="2021-08" db="EMBL/GenBank/DDBJ databases">
        <title>Draft Genome Sequence of Phanerochaete sordida strain YK-624.</title>
        <authorList>
            <person name="Mori T."/>
            <person name="Dohra H."/>
            <person name="Suzuki T."/>
            <person name="Kawagishi H."/>
            <person name="Hirai H."/>
        </authorList>
    </citation>
    <scope>NUCLEOTIDE SEQUENCE [LARGE SCALE GENOMIC DNA]</scope>
    <source>
        <strain evidence="12 13">YK-624</strain>
    </source>
</reference>
<feature type="compositionally biased region" description="Low complexity" evidence="10">
    <location>
        <begin position="1232"/>
        <end position="1253"/>
    </location>
</feature>
<feature type="compositionally biased region" description="Low complexity" evidence="10">
    <location>
        <begin position="1207"/>
        <end position="1220"/>
    </location>
</feature>
<evidence type="ECO:0000256" key="2">
    <source>
        <dbReference type="ARBA" id="ARBA00022527"/>
    </source>
</evidence>
<feature type="compositionally biased region" description="Low complexity" evidence="10">
    <location>
        <begin position="809"/>
        <end position="818"/>
    </location>
</feature>
<sequence length="1253" mass="135946">MPSDDPTSRASPGSPVAAVTRVLADDPLMRKHQEKGKKRAKPWELSDPESDGAHERKKRRVGEKQVRYAYVAEKFPTQCKAPTKEKSVAYYESATDGKVPTRRHQEWQPHRARPSPLDLTDLEYVRELGAGSYGSVGVVRVRKRQHQHPDDVQNAELAIKSILKRRIREREPRHPDFFQDRADDEKNFERGNLFQLPWHPFIAGMYDCLADSRNLYMLQELGSLGTLDAYMEKHAPLPASVAQFYFANIAVALEFLASQKFVHGDLKPSNILIGANGYLLLADFGLASRWDEERDWGLVGTQNYMSPEVTRGAISPAATQALDWWSAACILFEMATGHMVFELPEDDPERFPDYDAADEDVHLRILAAHYVWPRDVRVDPLLKQFVDEMLVWDTQKRLGTACKRLDCETEKVVNVGVRCHAWFDGYPWADIENRTYAPPYLPLHPLPATETWHSRRMPAQAQMPGLPQVLPPKHLQWDTRLRNWVRADEEGDRQGAAAARAAQQARVVQEVEDYRKERDALLQCVKDHRKKCDAVQHTTEEAAPAKASTTEVTEDADTEDLEVVPVSSIPRTLIAGTLPLFRPPTVKPKVFPPRTPSPTPSPLPPASLPGAVPTIEVTTAELLHYGAAQGWKVAELAQRIACWKREADGRGGAPTRTEVNWEAKRLRVLLQRRTTKLEGRMQPILAGACHLPAHAMQGVLAMRAAAEAEERRLETVLDDALRYAAAQRWTLRQCAVMAVDKTGLSKAEYKERVDRFEGHLHRHVEKRAREAPQAAQGLPQVSVPAGPSDLAGWWSAQDDSNVAGPSKVAPAQAQPPRQLANGTSNGSRAASTPAAQPVAGPSTSAPVKAPAVPQTASGSSGPSLAPRPTAGPSRIVKGPVPQSMLGSSKVVELRKAPVSQPAAGPSNVASRSVQQAAVPRQAAKGPAEAKVPQLVPQRKAGPAQNLKQERSRATETQQRTVEQGPPTLVRKATRYEPYPTQRPQGMPMQPEGAAKLPATGRPRVHGPNGHAVSQPDKRAVAANGGAAHRAGPAKGAQAKAGKPAQNTSSASPGLAASQPQPGHLPRTPPAQIFKLSNPPKVTPPSGAGAVPQAGPRTRPRVRAPTGAERGGQHDDALERIWSQRSPEPTSMRARASRPPGAGAVGPRVRARSPTRAERAQAPAAGASSRADGKRRTGPAQSAPPLNPFVLPDGESSDEEEDTPTKPRVPSAGPVAASASRLRAPIWSPPLSPAGAAAGSPSGSVMGSPPRWSP</sequence>
<dbReference type="Gene3D" id="3.30.200.20">
    <property type="entry name" value="Phosphorylase Kinase, domain 1"/>
    <property type="match status" value="1"/>
</dbReference>
<evidence type="ECO:0000256" key="10">
    <source>
        <dbReference type="SAM" id="MobiDB-lite"/>
    </source>
</evidence>
<feature type="binding site" evidence="9">
    <location>
        <position position="160"/>
    </location>
    <ligand>
        <name>ATP</name>
        <dbReference type="ChEBI" id="CHEBI:30616"/>
    </ligand>
</feature>
<comment type="catalytic activity">
    <reaction evidence="8">
        <text>L-seryl-[protein] + ATP = O-phospho-L-seryl-[protein] + ADP + H(+)</text>
        <dbReference type="Rhea" id="RHEA:17989"/>
        <dbReference type="Rhea" id="RHEA-COMP:9863"/>
        <dbReference type="Rhea" id="RHEA-COMP:11604"/>
        <dbReference type="ChEBI" id="CHEBI:15378"/>
        <dbReference type="ChEBI" id="CHEBI:29999"/>
        <dbReference type="ChEBI" id="CHEBI:30616"/>
        <dbReference type="ChEBI" id="CHEBI:83421"/>
        <dbReference type="ChEBI" id="CHEBI:456216"/>
        <dbReference type="EC" id="2.7.11.11"/>
    </reaction>
</comment>
<dbReference type="PANTHER" id="PTHR24353">
    <property type="entry name" value="CYCLIC NUCLEOTIDE-DEPENDENT PROTEIN KINASE"/>
    <property type="match status" value="1"/>
</dbReference>
<evidence type="ECO:0000259" key="11">
    <source>
        <dbReference type="PROSITE" id="PS50011"/>
    </source>
</evidence>
<dbReference type="SMART" id="SM00220">
    <property type="entry name" value="S_TKc"/>
    <property type="match status" value="1"/>
</dbReference>
<evidence type="ECO:0000256" key="7">
    <source>
        <dbReference type="ARBA" id="ARBA00047292"/>
    </source>
</evidence>
<feature type="compositionally biased region" description="Low complexity" evidence="10">
    <location>
        <begin position="1020"/>
        <end position="1045"/>
    </location>
</feature>
<feature type="region of interest" description="Disordered" evidence="10">
    <location>
        <begin position="535"/>
        <end position="558"/>
    </location>
</feature>
<dbReference type="AlphaFoldDB" id="A0A9P3G2T9"/>
<feature type="region of interest" description="Disordered" evidence="10">
    <location>
        <begin position="896"/>
        <end position="1253"/>
    </location>
</feature>
<keyword evidence="13" id="KW-1185">Reference proteome</keyword>
<evidence type="ECO:0000256" key="9">
    <source>
        <dbReference type="PROSITE-ProRule" id="PRU10141"/>
    </source>
</evidence>
<feature type="compositionally biased region" description="Polar residues" evidence="10">
    <location>
        <begin position="820"/>
        <end position="834"/>
    </location>
</feature>
<dbReference type="Gene3D" id="1.10.510.10">
    <property type="entry name" value="Transferase(Phosphotransferase) domain 1"/>
    <property type="match status" value="1"/>
</dbReference>
<dbReference type="EMBL" id="BPQB01000005">
    <property type="protein sequence ID" value="GJE87077.1"/>
    <property type="molecule type" value="Genomic_DNA"/>
</dbReference>
<dbReference type="GO" id="GO:0004691">
    <property type="term" value="F:cAMP-dependent protein kinase activity"/>
    <property type="evidence" value="ECO:0007669"/>
    <property type="project" value="UniProtKB-EC"/>
</dbReference>
<feature type="region of interest" description="Disordered" evidence="10">
    <location>
        <begin position="1"/>
        <end position="65"/>
    </location>
</feature>
<evidence type="ECO:0000256" key="8">
    <source>
        <dbReference type="ARBA" id="ARBA00047454"/>
    </source>
</evidence>
<keyword evidence="4 9" id="KW-0547">Nucleotide-binding</keyword>